<gene>
    <name evidence="2" type="ORF">mMyoMyo1_008323</name>
</gene>
<evidence type="ECO:0000313" key="3">
    <source>
        <dbReference type="Proteomes" id="UP000527355"/>
    </source>
</evidence>
<feature type="region of interest" description="Disordered" evidence="1">
    <location>
        <begin position="91"/>
        <end position="114"/>
    </location>
</feature>
<accession>A0A7J7VIC0</accession>
<reference evidence="2 3" key="1">
    <citation type="journal article" date="2020" name="Nature">
        <title>Six reference-quality genomes reveal evolution of bat adaptations.</title>
        <authorList>
            <person name="Jebb D."/>
            <person name="Huang Z."/>
            <person name="Pippel M."/>
            <person name="Hughes G.M."/>
            <person name="Lavrichenko K."/>
            <person name="Devanna P."/>
            <person name="Winkler S."/>
            <person name="Jermiin L.S."/>
            <person name="Skirmuntt E.C."/>
            <person name="Katzourakis A."/>
            <person name="Burkitt-Gray L."/>
            <person name="Ray D.A."/>
            <person name="Sullivan K.A.M."/>
            <person name="Roscito J.G."/>
            <person name="Kirilenko B.M."/>
            <person name="Davalos L.M."/>
            <person name="Corthals A.P."/>
            <person name="Power M.L."/>
            <person name="Jones G."/>
            <person name="Ransome R.D."/>
            <person name="Dechmann D.K.N."/>
            <person name="Locatelli A.G."/>
            <person name="Puechmaille S.J."/>
            <person name="Fedrigo O."/>
            <person name="Jarvis E.D."/>
            <person name="Hiller M."/>
            <person name="Vernes S.C."/>
            <person name="Myers E.W."/>
            <person name="Teeling E.C."/>
        </authorList>
    </citation>
    <scope>NUCLEOTIDE SEQUENCE [LARGE SCALE GENOMIC DNA]</scope>
    <source>
        <strain evidence="2">MMyoMyo1</strain>
        <tissue evidence="2">Flight muscle</tissue>
    </source>
</reference>
<dbReference type="GO" id="GO:0043065">
    <property type="term" value="P:positive regulation of apoptotic process"/>
    <property type="evidence" value="ECO:0007669"/>
    <property type="project" value="TreeGrafter"/>
</dbReference>
<organism evidence="2 3">
    <name type="scientific">Myotis myotis</name>
    <name type="common">Greater mouse-eared bat</name>
    <name type="synonym">Vespertilio myotis</name>
    <dbReference type="NCBI Taxonomy" id="51298"/>
    <lineage>
        <taxon>Eukaryota</taxon>
        <taxon>Metazoa</taxon>
        <taxon>Chordata</taxon>
        <taxon>Craniata</taxon>
        <taxon>Vertebrata</taxon>
        <taxon>Euteleostomi</taxon>
        <taxon>Mammalia</taxon>
        <taxon>Eutheria</taxon>
        <taxon>Laurasiatheria</taxon>
        <taxon>Chiroptera</taxon>
        <taxon>Yangochiroptera</taxon>
        <taxon>Vespertilionidae</taxon>
        <taxon>Myotis</taxon>
    </lineage>
</organism>
<sequence>MEEAACRCQDPGGSQEPENWATIVIGEVGWGREEGMSAGSQEKMELEQREGCMAAVGFEEFSAPPCLELALPLLFRGHILESELETEVEFMSGGLGNSSLQERDEEEEAAQGQQPRCQGELNCRKYQVLGRRCREIERVLNRLHQI</sequence>
<evidence type="ECO:0008006" key="4">
    <source>
        <dbReference type="Google" id="ProtNLM"/>
    </source>
</evidence>
<proteinExistence type="predicted"/>
<keyword evidence="3" id="KW-1185">Reference proteome</keyword>
<dbReference type="VEuPathDB" id="HostDB:LOC118661360"/>
<evidence type="ECO:0000313" key="2">
    <source>
        <dbReference type="EMBL" id="KAF6324869.1"/>
    </source>
</evidence>
<dbReference type="GO" id="GO:0031011">
    <property type="term" value="C:Ino80 complex"/>
    <property type="evidence" value="ECO:0007669"/>
    <property type="project" value="TreeGrafter"/>
</dbReference>
<dbReference type="Proteomes" id="UP000527355">
    <property type="component" value="Unassembled WGS sequence"/>
</dbReference>
<dbReference type="PANTHER" id="PTHR35084:SF1">
    <property type="entry name" value="TCF3 FUSION PARTNER"/>
    <property type="match status" value="1"/>
</dbReference>
<dbReference type="GO" id="GO:0097190">
    <property type="term" value="P:apoptotic signaling pathway"/>
    <property type="evidence" value="ECO:0007669"/>
    <property type="project" value="TreeGrafter"/>
</dbReference>
<dbReference type="PANTHER" id="PTHR35084">
    <property type="entry name" value="TCF3 FUSION PARTNER"/>
    <property type="match status" value="1"/>
</dbReference>
<dbReference type="InterPro" id="IPR033555">
    <property type="entry name" value="TFPT"/>
</dbReference>
<dbReference type="EMBL" id="JABWUV010000010">
    <property type="protein sequence ID" value="KAF6324869.1"/>
    <property type="molecule type" value="Genomic_DNA"/>
</dbReference>
<dbReference type="GO" id="GO:0003677">
    <property type="term" value="F:DNA binding"/>
    <property type="evidence" value="ECO:0007669"/>
    <property type="project" value="TreeGrafter"/>
</dbReference>
<dbReference type="AlphaFoldDB" id="A0A7J7VIC0"/>
<comment type="caution">
    <text evidence="2">The sequence shown here is derived from an EMBL/GenBank/DDBJ whole genome shotgun (WGS) entry which is preliminary data.</text>
</comment>
<name>A0A7J7VIC0_MYOMY</name>
<evidence type="ECO:0000256" key="1">
    <source>
        <dbReference type="SAM" id="MobiDB-lite"/>
    </source>
</evidence>
<protein>
    <recommendedName>
        <fullName evidence="4">TCF3 fusion partner</fullName>
    </recommendedName>
</protein>